<accession>A0ABM6JL71</accession>
<evidence type="ECO:0000256" key="1">
    <source>
        <dbReference type="ARBA" id="ARBA00022448"/>
    </source>
</evidence>
<proteinExistence type="predicted"/>
<evidence type="ECO:0000256" key="3">
    <source>
        <dbReference type="ARBA" id="ARBA00022723"/>
    </source>
</evidence>
<dbReference type="Gene3D" id="3.30.70.20">
    <property type="match status" value="2"/>
</dbReference>
<evidence type="ECO:0000313" key="9">
    <source>
        <dbReference type="EMBL" id="ARD22515.1"/>
    </source>
</evidence>
<evidence type="ECO:0000256" key="7">
    <source>
        <dbReference type="ARBA" id="ARBA00023014"/>
    </source>
</evidence>
<evidence type="ECO:0000256" key="5">
    <source>
        <dbReference type="ARBA" id="ARBA00022982"/>
    </source>
</evidence>
<keyword evidence="2" id="KW-0004">4Fe-4S</keyword>
<dbReference type="PANTHER" id="PTHR43177:SF5">
    <property type="entry name" value="ANAEROBIC DIMETHYL SULFOXIDE REDUCTASE CHAIN B-RELATED"/>
    <property type="match status" value="1"/>
</dbReference>
<keyword evidence="4" id="KW-0677">Repeat</keyword>
<dbReference type="Pfam" id="PF13247">
    <property type="entry name" value="Fer4_11"/>
    <property type="match status" value="1"/>
</dbReference>
<keyword evidence="5" id="KW-0249">Electron transport</keyword>
<evidence type="ECO:0000256" key="2">
    <source>
        <dbReference type="ARBA" id="ARBA00022485"/>
    </source>
</evidence>
<dbReference type="Proteomes" id="UP000191820">
    <property type="component" value="Chromosome"/>
</dbReference>
<keyword evidence="3" id="KW-0479">Metal-binding</keyword>
<dbReference type="PANTHER" id="PTHR43177">
    <property type="entry name" value="PROTEIN NRFC"/>
    <property type="match status" value="1"/>
</dbReference>
<keyword evidence="7" id="KW-0411">Iron-sulfur</keyword>
<evidence type="ECO:0000259" key="8">
    <source>
        <dbReference type="PROSITE" id="PS51379"/>
    </source>
</evidence>
<dbReference type="Pfam" id="PF12800">
    <property type="entry name" value="Fer4_4"/>
    <property type="match status" value="1"/>
</dbReference>
<dbReference type="PROSITE" id="PS51379">
    <property type="entry name" value="4FE4S_FER_2"/>
    <property type="match status" value="2"/>
</dbReference>
<keyword evidence="6" id="KW-0408">Iron</keyword>
<dbReference type="SUPFAM" id="SSF54862">
    <property type="entry name" value="4Fe-4S ferredoxins"/>
    <property type="match status" value="1"/>
</dbReference>
<dbReference type="EMBL" id="CP020472">
    <property type="protein sequence ID" value="ARD22515.1"/>
    <property type="molecule type" value="Genomic_DNA"/>
</dbReference>
<dbReference type="PROSITE" id="PS00198">
    <property type="entry name" value="4FE4S_FER_1"/>
    <property type="match status" value="1"/>
</dbReference>
<dbReference type="InterPro" id="IPR017896">
    <property type="entry name" value="4Fe4S_Fe-S-bd"/>
</dbReference>
<evidence type="ECO:0000256" key="4">
    <source>
        <dbReference type="ARBA" id="ARBA00022737"/>
    </source>
</evidence>
<sequence>MSEQKCFVFRQENCVGCEACTVACQAGNDVNEFVTLRDISQGEKINSEGREVSVFLSQSCHHCESPVCVEKCPQGAMIQRDDGIVYIDESTCIGCGVCHYACPYDAPKIDPSRGVLTKCDMCKDRLDLGEKPFCVTGCPVQVLDVMDLSEALALPGASMSGDGHQDLGTAPSTVFIKLRG</sequence>
<evidence type="ECO:0000313" key="10">
    <source>
        <dbReference type="Proteomes" id="UP000191820"/>
    </source>
</evidence>
<keyword evidence="10" id="KW-1185">Reference proteome</keyword>
<protein>
    <recommendedName>
        <fullName evidence="8">4Fe-4S ferredoxin-type domain-containing protein</fullName>
    </recommendedName>
</protein>
<dbReference type="RefSeq" id="WP_055026013.1">
    <property type="nucleotide sequence ID" value="NZ_CANMJJ010000001.1"/>
</dbReference>
<evidence type="ECO:0000256" key="6">
    <source>
        <dbReference type="ARBA" id="ARBA00023004"/>
    </source>
</evidence>
<dbReference type="InterPro" id="IPR017900">
    <property type="entry name" value="4Fe4S_Fe_S_CS"/>
</dbReference>
<gene>
    <name evidence="9" type="ORF">SJ2017_2222</name>
</gene>
<keyword evidence="1" id="KW-0813">Transport</keyword>
<dbReference type="InterPro" id="IPR050954">
    <property type="entry name" value="ET_IronSulfur_Cluster-Binding"/>
</dbReference>
<organism evidence="9 10">
    <name type="scientific">Shewanella japonica</name>
    <dbReference type="NCBI Taxonomy" id="93973"/>
    <lineage>
        <taxon>Bacteria</taxon>
        <taxon>Pseudomonadati</taxon>
        <taxon>Pseudomonadota</taxon>
        <taxon>Gammaproteobacteria</taxon>
        <taxon>Alteromonadales</taxon>
        <taxon>Shewanellaceae</taxon>
        <taxon>Shewanella</taxon>
    </lineage>
</organism>
<feature type="domain" description="4Fe-4S ferredoxin-type" evidence="8">
    <location>
        <begin position="83"/>
        <end position="112"/>
    </location>
</feature>
<dbReference type="CDD" id="cd16371">
    <property type="entry name" value="DMSOR_beta_like"/>
    <property type="match status" value="1"/>
</dbReference>
<name>A0ABM6JL71_9GAMM</name>
<reference evidence="9 10" key="1">
    <citation type="submission" date="2017-03" db="EMBL/GenBank/DDBJ databases">
        <title>Genome sequencing of Shewanella japonica KCTC 22435.</title>
        <authorList>
            <person name="Kim K.M."/>
        </authorList>
    </citation>
    <scope>NUCLEOTIDE SEQUENCE [LARGE SCALE GENOMIC DNA]</scope>
    <source>
        <strain evidence="9 10">KCTC 22435</strain>
    </source>
</reference>
<feature type="domain" description="4Fe-4S ferredoxin-type" evidence="8">
    <location>
        <begin position="50"/>
        <end position="82"/>
    </location>
</feature>